<dbReference type="Proteomes" id="UP000075902">
    <property type="component" value="Unassembled WGS sequence"/>
</dbReference>
<keyword evidence="2" id="KW-1185">Reference proteome</keyword>
<name>A0A182TWM0_9DIPT</name>
<reference evidence="2" key="1">
    <citation type="submission" date="2014-01" db="EMBL/GenBank/DDBJ databases">
        <title>The Genome Sequence of Anopheles melas CM1001059_A (V2).</title>
        <authorList>
            <consortium name="The Broad Institute Genomics Platform"/>
            <person name="Neafsey D.E."/>
            <person name="Besansky N."/>
            <person name="Howell P."/>
            <person name="Walton C."/>
            <person name="Young S.K."/>
            <person name="Zeng Q."/>
            <person name="Gargeya S."/>
            <person name="Fitzgerald M."/>
            <person name="Haas B."/>
            <person name="Abouelleil A."/>
            <person name="Allen A.W."/>
            <person name="Alvarado L."/>
            <person name="Arachchi H.M."/>
            <person name="Berlin A.M."/>
            <person name="Chapman S.B."/>
            <person name="Gainer-Dewar J."/>
            <person name="Goldberg J."/>
            <person name="Griggs A."/>
            <person name="Gujja S."/>
            <person name="Hansen M."/>
            <person name="Howarth C."/>
            <person name="Imamovic A."/>
            <person name="Ireland A."/>
            <person name="Larimer J."/>
            <person name="McCowan C."/>
            <person name="Murphy C."/>
            <person name="Pearson M."/>
            <person name="Poon T.W."/>
            <person name="Priest M."/>
            <person name="Roberts A."/>
            <person name="Saif S."/>
            <person name="Shea T."/>
            <person name="Sisk P."/>
            <person name="Sykes S."/>
            <person name="Wortman J."/>
            <person name="Nusbaum C."/>
            <person name="Birren B."/>
        </authorList>
    </citation>
    <scope>NUCLEOTIDE SEQUENCE [LARGE SCALE GENOMIC DNA]</scope>
    <source>
        <strain evidence="2">CM1001059</strain>
    </source>
</reference>
<dbReference type="AlphaFoldDB" id="A0A182TWM0"/>
<organism evidence="1 2">
    <name type="scientific">Anopheles melas</name>
    <dbReference type="NCBI Taxonomy" id="34690"/>
    <lineage>
        <taxon>Eukaryota</taxon>
        <taxon>Metazoa</taxon>
        <taxon>Ecdysozoa</taxon>
        <taxon>Arthropoda</taxon>
        <taxon>Hexapoda</taxon>
        <taxon>Insecta</taxon>
        <taxon>Pterygota</taxon>
        <taxon>Neoptera</taxon>
        <taxon>Endopterygota</taxon>
        <taxon>Diptera</taxon>
        <taxon>Nematocera</taxon>
        <taxon>Culicoidea</taxon>
        <taxon>Culicidae</taxon>
        <taxon>Anophelinae</taxon>
        <taxon>Anopheles</taxon>
    </lineage>
</organism>
<reference evidence="1" key="2">
    <citation type="submission" date="2020-05" db="UniProtKB">
        <authorList>
            <consortium name="EnsemblMetazoa"/>
        </authorList>
    </citation>
    <scope>IDENTIFICATION</scope>
    <source>
        <strain evidence="1">CM1001059</strain>
    </source>
</reference>
<evidence type="ECO:0000313" key="1">
    <source>
        <dbReference type="EnsemblMetazoa" id="AMEC009639-PA"/>
    </source>
</evidence>
<dbReference type="EnsemblMetazoa" id="AMEC009639-RA">
    <property type="protein sequence ID" value="AMEC009639-PA"/>
    <property type="gene ID" value="AMEC009639"/>
</dbReference>
<sequence>MYWVALRDVPHSMQTEMFITLWIEITTCVPKIHHACHLKERHILTVTSQVQTVTTTPAGATGSTNGLGVAVALAQTTRTLSSGCKTTKFTMFVHGVTDPVNVRVTTDGVVGGIDHDDLEVLMGSVLSNPVRVQHAQTSQPATDTFLSMR</sequence>
<protein>
    <submittedName>
        <fullName evidence="1">Uncharacterized protein</fullName>
    </submittedName>
</protein>
<accession>A0A182TWM0</accession>
<proteinExistence type="predicted"/>
<evidence type="ECO:0000313" key="2">
    <source>
        <dbReference type="Proteomes" id="UP000075902"/>
    </source>
</evidence>
<dbReference type="VEuPathDB" id="VectorBase:AMEC009639"/>